<evidence type="ECO:0000256" key="1">
    <source>
        <dbReference type="ARBA" id="ARBA00004651"/>
    </source>
</evidence>
<accession>A0A6S7H180</accession>
<feature type="transmembrane region" description="Helical" evidence="7">
    <location>
        <begin position="39"/>
        <end position="63"/>
    </location>
</feature>
<feature type="compositionally biased region" description="Basic and acidic residues" evidence="8">
    <location>
        <begin position="448"/>
        <end position="457"/>
    </location>
</feature>
<sequence>MIAAICLKFLFFIGALLSFADPLTDGLTCWKYFEAGEILWFVLCLVFIILPSIIYLIFWVFILPSNENSTSGKLASKLRCCVAAVCCPFIPCCGRLYVAFTTKEHEDHQLYIEVFNCLEVGIELAPQFILQFYAAMIQSHEVSVIQIVSLSITYLRIGWCYANINDDCTFKLCFGGLVSVSARVFAYSLFAVALGPWVVLVIVLHMILTCVIQRSHRVRAFGYVCLSWLSYTPLGTDKESDAERLKWTSRTFIQPILHVIEDIIMAVFYYFFVDSGRTYPDRLKIMLGLIGGSIFGYFVLRLSRFFKCQGEESEEQITDIEACQGLNKTEVDQSKPEADRPIQAGRDKDDTTDGRWKIGFKNWRPRRRDPPVDEETAVKEPKKTKTPGGDDTDGKKSGRLGKFTEWKFRKGKGKSEVECQEGAGGKQDNAGGEGSGFVGFRKIRNFRLGRDKKQEDN</sequence>
<dbReference type="AlphaFoldDB" id="A0A6S7H180"/>
<evidence type="ECO:0000256" key="4">
    <source>
        <dbReference type="ARBA" id="ARBA00022692"/>
    </source>
</evidence>
<evidence type="ECO:0000313" key="11">
    <source>
        <dbReference type="Proteomes" id="UP001152795"/>
    </source>
</evidence>
<evidence type="ECO:0000256" key="8">
    <source>
        <dbReference type="SAM" id="MobiDB-lite"/>
    </source>
</evidence>
<evidence type="ECO:0000256" key="5">
    <source>
        <dbReference type="ARBA" id="ARBA00022989"/>
    </source>
</evidence>
<comment type="subcellular location">
    <subcellularLocation>
        <location evidence="1">Cell membrane</location>
        <topology evidence="1">Multi-pass membrane protein</topology>
    </subcellularLocation>
    <subcellularLocation>
        <location evidence="7">Membrane</location>
        <topology evidence="7">Multi-pass membrane protein</topology>
    </subcellularLocation>
</comment>
<dbReference type="OrthoDB" id="5967840at2759"/>
<keyword evidence="4 7" id="KW-0812">Transmembrane</keyword>
<dbReference type="Pfam" id="PF09815">
    <property type="entry name" value="XK-related"/>
    <property type="match status" value="1"/>
</dbReference>
<evidence type="ECO:0000313" key="10">
    <source>
        <dbReference type="EMBL" id="CAB3990201.1"/>
    </source>
</evidence>
<dbReference type="PANTHER" id="PTHR16024:SF6">
    <property type="entry name" value="XK-RELATED PROTEIN"/>
    <property type="match status" value="1"/>
</dbReference>
<feature type="transmembrane region" description="Helical" evidence="7">
    <location>
        <begin position="285"/>
        <end position="303"/>
    </location>
</feature>
<feature type="region of interest" description="Disordered" evidence="8">
    <location>
        <begin position="328"/>
        <end position="457"/>
    </location>
</feature>
<gene>
    <name evidence="10" type="ORF">PACLA_8A063418</name>
</gene>
<name>A0A6S7H180_PARCT</name>
<proteinExistence type="inferred from homology"/>
<feature type="compositionally biased region" description="Basic and acidic residues" evidence="8">
    <location>
        <begin position="368"/>
        <end position="383"/>
    </location>
</feature>
<organism evidence="10 11">
    <name type="scientific">Paramuricea clavata</name>
    <name type="common">Red gorgonian</name>
    <name type="synonym">Violescent sea-whip</name>
    <dbReference type="NCBI Taxonomy" id="317549"/>
    <lineage>
        <taxon>Eukaryota</taxon>
        <taxon>Metazoa</taxon>
        <taxon>Cnidaria</taxon>
        <taxon>Anthozoa</taxon>
        <taxon>Octocorallia</taxon>
        <taxon>Malacalcyonacea</taxon>
        <taxon>Plexauridae</taxon>
        <taxon>Paramuricea</taxon>
    </lineage>
</organism>
<evidence type="ECO:0000256" key="6">
    <source>
        <dbReference type="ARBA" id="ARBA00023136"/>
    </source>
</evidence>
<comment type="similarity">
    <text evidence="2 7">Belongs to the XK family.</text>
</comment>
<reference evidence="10" key="1">
    <citation type="submission" date="2020-04" db="EMBL/GenBank/DDBJ databases">
        <authorList>
            <person name="Alioto T."/>
            <person name="Alioto T."/>
            <person name="Gomez Garrido J."/>
        </authorList>
    </citation>
    <scope>NUCLEOTIDE SEQUENCE</scope>
    <source>
        <strain evidence="10">A484AB</strain>
    </source>
</reference>
<feature type="signal peptide" evidence="9">
    <location>
        <begin position="1"/>
        <end position="26"/>
    </location>
</feature>
<feature type="compositionally biased region" description="Basic and acidic residues" evidence="8">
    <location>
        <begin position="329"/>
        <end position="356"/>
    </location>
</feature>
<evidence type="ECO:0000256" key="2">
    <source>
        <dbReference type="ARBA" id="ARBA00008789"/>
    </source>
</evidence>
<keyword evidence="5 7" id="KW-1133">Transmembrane helix</keyword>
<dbReference type="Proteomes" id="UP001152795">
    <property type="component" value="Unassembled WGS sequence"/>
</dbReference>
<feature type="compositionally biased region" description="Basic and acidic residues" evidence="8">
    <location>
        <begin position="392"/>
        <end position="417"/>
    </location>
</feature>
<protein>
    <recommendedName>
        <fullName evidence="7">XK-related protein</fullName>
    </recommendedName>
</protein>
<keyword evidence="9" id="KW-0732">Signal</keyword>
<dbReference type="InterPro" id="IPR018629">
    <property type="entry name" value="XK-rel"/>
</dbReference>
<comment type="caution">
    <text evidence="10">The sequence shown here is derived from an EMBL/GenBank/DDBJ whole genome shotgun (WGS) entry which is preliminary data.</text>
</comment>
<feature type="transmembrane region" description="Helical" evidence="7">
    <location>
        <begin position="144"/>
        <end position="164"/>
    </location>
</feature>
<feature type="chain" id="PRO_5043445074" description="XK-related protein" evidence="9">
    <location>
        <begin position="27"/>
        <end position="457"/>
    </location>
</feature>
<evidence type="ECO:0000256" key="7">
    <source>
        <dbReference type="RuleBase" id="RU910716"/>
    </source>
</evidence>
<feature type="transmembrane region" description="Helical" evidence="7">
    <location>
        <begin position="220"/>
        <end position="236"/>
    </location>
</feature>
<keyword evidence="6 7" id="KW-0472">Membrane</keyword>
<feature type="transmembrane region" description="Helical" evidence="7">
    <location>
        <begin position="184"/>
        <end position="208"/>
    </location>
</feature>
<dbReference type="PANTHER" id="PTHR16024">
    <property type="entry name" value="XK-RELATED PROTEIN"/>
    <property type="match status" value="1"/>
</dbReference>
<keyword evidence="3" id="KW-1003">Cell membrane</keyword>
<dbReference type="InterPro" id="IPR050895">
    <property type="entry name" value="XK-related_scramblase"/>
</dbReference>
<dbReference type="GO" id="GO:0005886">
    <property type="term" value="C:plasma membrane"/>
    <property type="evidence" value="ECO:0007669"/>
    <property type="project" value="UniProtKB-SubCell"/>
</dbReference>
<dbReference type="EMBL" id="CACRXK020001620">
    <property type="protein sequence ID" value="CAB3990201.1"/>
    <property type="molecule type" value="Genomic_DNA"/>
</dbReference>
<keyword evidence="11" id="KW-1185">Reference proteome</keyword>
<evidence type="ECO:0000256" key="9">
    <source>
        <dbReference type="SAM" id="SignalP"/>
    </source>
</evidence>
<feature type="transmembrane region" description="Helical" evidence="7">
    <location>
        <begin position="256"/>
        <end position="273"/>
    </location>
</feature>
<evidence type="ECO:0000256" key="3">
    <source>
        <dbReference type="ARBA" id="ARBA00022475"/>
    </source>
</evidence>